<keyword evidence="1" id="KW-0472">Membrane</keyword>
<evidence type="ECO:0000256" key="1">
    <source>
        <dbReference type="SAM" id="Phobius"/>
    </source>
</evidence>
<keyword evidence="1" id="KW-0812">Transmembrane</keyword>
<accession>A0A4R2RQE3</accession>
<evidence type="ECO:0000313" key="2">
    <source>
        <dbReference type="EMBL" id="TCP64959.1"/>
    </source>
</evidence>
<evidence type="ECO:0000313" key="3">
    <source>
        <dbReference type="Proteomes" id="UP000294813"/>
    </source>
</evidence>
<proteinExistence type="predicted"/>
<dbReference type="EMBL" id="SLXT01000007">
    <property type="protein sequence ID" value="TCP64959.1"/>
    <property type="molecule type" value="Genomic_DNA"/>
</dbReference>
<feature type="transmembrane region" description="Helical" evidence="1">
    <location>
        <begin position="25"/>
        <end position="47"/>
    </location>
</feature>
<gene>
    <name evidence="2" type="ORF">EDD73_10729</name>
</gene>
<keyword evidence="1" id="KW-1133">Transmembrane helix</keyword>
<comment type="caution">
    <text evidence="2">The sequence shown here is derived from an EMBL/GenBank/DDBJ whole genome shotgun (WGS) entry which is preliminary data.</text>
</comment>
<dbReference type="Proteomes" id="UP000294813">
    <property type="component" value="Unassembled WGS sequence"/>
</dbReference>
<reference evidence="2 3" key="1">
    <citation type="submission" date="2019-03" db="EMBL/GenBank/DDBJ databases">
        <title>Genomic Encyclopedia of Type Strains, Phase IV (KMG-IV): sequencing the most valuable type-strain genomes for metagenomic binning, comparative biology and taxonomic classification.</title>
        <authorList>
            <person name="Goeker M."/>
        </authorList>
    </citation>
    <scope>NUCLEOTIDE SEQUENCE [LARGE SCALE GENOMIC DNA]</scope>
    <source>
        <strain evidence="2 3">DSM 11170</strain>
    </source>
</reference>
<organism evidence="2 3">
    <name type="scientific">Heliophilum fasciatum</name>
    <dbReference type="NCBI Taxonomy" id="35700"/>
    <lineage>
        <taxon>Bacteria</taxon>
        <taxon>Bacillati</taxon>
        <taxon>Bacillota</taxon>
        <taxon>Clostridia</taxon>
        <taxon>Eubacteriales</taxon>
        <taxon>Heliobacteriaceae</taxon>
        <taxon>Heliophilum</taxon>
    </lineage>
</organism>
<dbReference type="AlphaFoldDB" id="A0A4R2RQE3"/>
<protein>
    <submittedName>
        <fullName evidence="2">Uncharacterized protein</fullName>
    </submittedName>
</protein>
<feature type="transmembrane region" description="Helical" evidence="1">
    <location>
        <begin position="53"/>
        <end position="74"/>
    </location>
</feature>
<name>A0A4R2RQE3_9FIRM</name>
<sequence length="93" mass="9830">MPAQTMPTSENPKIMKAADTGGKPAFAVVGAVPAAIATPGIIITVVIAARTGFIIFSFIFLFPFLKFISGSLPLKSAFRFIFPGQSVLKNKTV</sequence>
<keyword evidence="3" id="KW-1185">Reference proteome</keyword>